<accession>A0A4U0NJE4</accession>
<evidence type="ECO:0000313" key="2">
    <source>
        <dbReference type="Proteomes" id="UP000308697"/>
    </source>
</evidence>
<proteinExistence type="predicted"/>
<reference evidence="1 2" key="1">
    <citation type="submission" date="2019-04" db="EMBL/GenBank/DDBJ databases">
        <title>Streptomyces piniterrae sp. nov., a heliquinomycin-producing actinomycete isolated from rhizosphere soil of Pinus yunnanensis.</title>
        <authorList>
            <person name="Zhuang X."/>
            <person name="Zhao J."/>
        </authorList>
    </citation>
    <scope>NUCLEOTIDE SEQUENCE [LARGE SCALE GENOMIC DNA]</scope>
    <source>
        <strain evidence="2">jys28</strain>
    </source>
</reference>
<dbReference type="InterPro" id="IPR043519">
    <property type="entry name" value="NT_sf"/>
</dbReference>
<protein>
    <recommendedName>
        <fullName evidence="3">Nucleotidyltransferase domain-containing protein</fullName>
    </recommendedName>
</protein>
<dbReference type="Gene3D" id="3.30.460.10">
    <property type="entry name" value="Beta Polymerase, domain 2"/>
    <property type="match status" value="1"/>
</dbReference>
<name>A0A4U0NJE4_9ACTN</name>
<evidence type="ECO:0000313" key="1">
    <source>
        <dbReference type="EMBL" id="TJZ54419.1"/>
    </source>
</evidence>
<sequence>MIRNAAGAGLPIAGWQSAVLPLLGDFAAQDARIHSIRPYGSGAGEGDDIDRWSDLDVEIVTPEPATVAEAFAERVESRLAPVFASSRSGDARRHTLRLVLVDLRRIDITAVVPMHHTAAPPPGETAPDKGSPMAELANDFRFDAVLAATKAARDDMLIGGHLTLQLARHVLVAAMLLRDREAGTTHHRFGGTRWDAWAAALKAAPAPYTRCDITAAVRHYTNALEELLAAWDPEARPDHGPLLALLDAVDAVDAHVSAPRLGPRTGR</sequence>
<comment type="caution">
    <text evidence="1">The sequence shown here is derived from an EMBL/GenBank/DDBJ whole genome shotgun (WGS) entry which is preliminary data.</text>
</comment>
<dbReference type="RefSeq" id="WP_136740344.1">
    <property type="nucleotide sequence ID" value="NZ_SUMB01000004.1"/>
</dbReference>
<dbReference type="EMBL" id="SUMB01000004">
    <property type="protein sequence ID" value="TJZ54419.1"/>
    <property type="molecule type" value="Genomic_DNA"/>
</dbReference>
<dbReference type="SUPFAM" id="SSF81301">
    <property type="entry name" value="Nucleotidyltransferase"/>
    <property type="match status" value="1"/>
</dbReference>
<dbReference type="OrthoDB" id="5016829at2"/>
<gene>
    <name evidence="1" type="ORF">FCH28_14910</name>
</gene>
<dbReference type="AlphaFoldDB" id="A0A4U0NJE4"/>
<dbReference type="Proteomes" id="UP000308697">
    <property type="component" value="Unassembled WGS sequence"/>
</dbReference>
<organism evidence="1 2">
    <name type="scientific">Streptomyces piniterrae</name>
    <dbReference type="NCBI Taxonomy" id="2571125"/>
    <lineage>
        <taxon>Bacteria</taxon>
        <taxon>Bacillati</taxon>
        <taxon>Actinomycetota</taxon>
        <taxon>Actinomycetes</taxon>
        <taxon>Kitasatosporales</taxon>
        <taxon>Streptomycetaceae</taxon>
        <taxon>Streptomyces</taxon>
    </lineage>
</organism>
<evidence type="ECO:0008006" key="3">
    <source>
        <dbReference type="Google" id="ProtNLM"/>
    </source>
</evidence>
<keyword evidence="2" id="KW-1185">Reference proteome</keyword>